<reference evidence="3 4" key="1">
    <citation type="submission" date="2021-01" db="EMBL/GenBank/DDBJ databases">
        <title>Genomic Encyclopedia of Type Strains, Phase IV (KMG-IV): sequencing the most valuable type-strain genomes for metagenomic binning, comparative biology and taxonomic classification.</title>
        <authorList>
            <person name="Goeker M."/>
        </authorList>
    </citation>
    <scope>NUCLEOTIDE SEQUENCE [LARGE SCALE GENOMIC DNA]</scope>
    <source>
        <strain evidence="3 4">DSM 25540</strain>
    </source>
</reference>
<proteinExistence type="predicted"/>
<dbReference type="RefSeq" id="WP_204699165.1">
    <property type="nucleotide sequence ID" value="NZ_JAFBEC010000012.1"/>
</dbReference>
<keyword evidence="4" id="KW-1185">Reference proteome</keyword>
<name>A0ABS2PG29_9BACL</name>
<feature type="transmembrane region" description="Helical" evidence="1">
    <location>
        <begin position="256"/>
        <end position="277"/>
    </location>
</feature>
<feature type="transmembrane region" description="Helical" evidence="1">
    <location>
        <begin position="389"/>
        <end position="406"/>
    </location>
</feature>
<accession>A0ABS2PG29</accession>
<feature type="transmembrane region" description="Helical" evidence="1">
    <location>
        <begin position="148"/>
        <end position="179"/>
    </location>
</feature>
<keyword evidence="1" id="KW-0472">Membrane</keyword>
<feature type="transmembrane region" description="Helical" evidence="1">
    <location>
        <begin position="321"/>
        <end position="342"/>
    </location>
</feature>
<sequence length="498" mass="52218">MNLWEGFLGLADPMILILLVTGVLLGVIIGSLPGLTATMGVALFLPVTFGMEAIPGLLLLIGIYFGSIYGGSIAAILLNTPGTPAAAATAMDGYAMTKQGEARTALNIAVIASGFGSIISVLMLIFLSPQLANIALNFSAPEMFGLALFGLSIISSIAGASLVKGLIAGVVGLLIATIGMDPMTSYPRYTFDQPVLLEGFNFIPIMIGLFAVSEAFIMAEDYFKDKGGPMKVAAKLLKTNWRLMPKLFPTMTKSSFLGSIIGIIPGAGADVAAFVSYNEAQRFAKKEDKALFGKGNPKGIAAAEAGNQGVTGGAMVPLLTLGIPGDAVAAVMLGAFVVQGIQPGPQIFQTSGELMYTLFAGMLVAAIVMVIIGLLGIRLFTKVLLVPKTLMITIILVLSTIGAFAINNNMFDVYVILGAGIIGYFMKKHGFPASPIVLALILGPMAESEFRRALTMSEGSLMIFATRPIAATLIALAILSLFTPLLVKFFKDRKNRKG</sequence>
<feature type="transmembrane region" description="Helical" evidence="1">
    <location>
        <begin position="15"/>
        <end position="45"/>
    </location>
</feature>
<evidence type="ECO:0000259" key="2">
    <source>
        <dbReference type="Pfam" id="PF01970"/>
    </source>
</evidence>
<dbReference type="PANTHER" id="PTHR35342">
    <property type="entry name" value="TRICARBOXYLIC TRANSPORT PROTEIN"/>
    <property type="match status" value="1"/>
</dbReference>
<protein>
    <submittedName>
        <fullName evidence="3">Tricarboxylic transport membrane protein</fullName>
    </submittedName>
</protein>
<feature type="transmembrane region" description="Helical" evidence="1">
    <location>
        <begin position="354"/>
        <end position="377"/>
    </location>
</feature>
<evidence type="ECO:0000313" key="4">
    <source>
        <dbReference type="Proteomes" id="UP000741863"/>
    </source>
</evidence>
<evidence type="ECO:0000256" key="1">
    <source>
        <dbReference type="SAM" id="Phobius"/>
    </source>
</evidence>
<feature type="domain" description="DUF112" evidence="2">
    <location>
        <begin position="16"/>
        <end position="438"/>
    </location>
</feature>
<organism evidence="3 4">
    <name type="scientific">Geomicrobium sediminis</name>
    <dbReference type="NCBI Taxonomy" id="1347788"/>
    <lineage>
        <taxon>Bacteria</taxon>
        <taxon>Bacillati</taxon>
        <taxon>Bacillota</taxon>
        <taxon>Bacilli</taxon>
        <taxon>Bacillales</taxon>
        <taxon>Geomicrobium</taxon>
    </lineage>
</organism>
<keyword evidence="1" id="KW-1133">Transmembrane helix</keyword>
<dbReference type="Pfam" id="PF01970">
    <property type="entry name" value="TctA"/>
    <property type="match status" value="1"/>
</dbReference>
<feature type="transmembrane region" description="Helical" evidence="1">
    <location>
        <begin position="199"/>
        <end position="219"/>
    </location>
</feature>
<comment type="caution">
    <text evidence="3">The sequence shown here is derived from an EMBL/GenBank/DDBJ whole genome shotgun (WGS) entry which is preliminary data.</text>
</comment>
<dbReference type="InterPro" id="IPR002823">
    <property type="entry name" value="DUF112_TM"/>
</dbReference>
<dbReference type="Proteomes" id="UP000741863">
    <property type="component" value="Unassembled WGS sequence"/>
</dbReference>
<feature type="transmembrane region" description="Helical" evidence="1">
    <location>
        <begin position="461"/>
        <end position="487"/>
    </location>
</feature>
<keyword evidence="1" id="KW-0812">Transmembrane</keyword>
<dbReference type="EMBL" id="JAFBEC010000012">
    <property type="protein sequence ID" value="MBM7634387.1"/>
    <property type="molecule type" value="Genomic_DNA"/>
</dbReference>
<evidence type="ECO:0000313" key="3">
    <source>
        <dbReference type="EMBL" id="MBM7634387.1"/>
    </source>
</evidence>
<gene>
    <name evidence="3" type="ORF">JOD17_003493</name>
</gene>
<dbReference type="PANTHER" id="PTHR35342:SF5">
    <property type="entry name" value="TRICARBOXYLIC TRANSPORT PROTEIN"/>
    <property type="match status" value="1"/>
</dbReference>
<feature type="transmembrane region" description="Helical" evidence="1">
    <location>
        <begin position="105"/>
        <end position="127"/>
    </location>
</feature>